<dbReference type="AlphaFoldDB" id="E8R0Q7"/>
<evidence type="ECO:0000313" key="5">
    <source>
        <dbReference type="EMBL" id="ADV61242.1"/>
    </source>
</evidence>
<sequence length="222" mass="24418">MTTDDRKQAESKTVTVTIGGDPAARPNRPTGSMRLASVEPASLERTDESNVGPTHPVWTPPLYQEQPLRSDASEEPPLIAGPSLQQLSRSSQNEPSQSPDPHAQPATLTPASRPTVTPPIDIYENHEGLVLVADLPGAAESDIKVQLDQNVLRLFARTAAVTPPEAQPLHLEFPDADFARTFILSHEIDRDAIRAEWRDGVLRVIMPMLRREATRRIEVKGH</sequence>
<reference evidence="5 6" key="2">
    <citation type="journal article" date="2011" name="Stand. Genomic Sci.">
        <title>Complete genome sequence of Isosphaera pallida type strain (IS1B).</title>
        <authorList>
            <consortium name="US DOE Joint Genome Institute (JGI-PGF)"/>
            <person name="Goker M."/>
            <person name="Cleland D."/>
            <person name="Saunders E."/>
            <person name="Lapidus A."/>
            <person name="Nolan M."/>
            <person name="Lucas S."/>
            <person name="Hammon N."/>
            <person name="Deshpande S."/>
            <person name="Cheng J.F."/>
            <person name="Tapia R."/>
            <person name="Han C."/>
            <person name="Goodwin L."/>
            <person name="Pitluck S."/>
            <person name="Liolios K."/>
            <person name="Pagani I."/>
            <person name="Ivanova N."/>
            <person name="Mavromatis K."/>
            <person name="Pati A."/>
            <person name="Chen A."/>
            <person name="Palaniappan K."/>
            <person name="Land M."/>
            <person name="Hauser L."/>
            <person name="Chang Y.J."/>
            <person name="Jeffries C.D."/>
            <person name="Detter J.C."/>
            <person name="Beck B."/>
            <person name="Woyke T."/>
            <person name="Bristow J."/>
            <person name="Eisen J.A."/>
            <person name="Markowitz V."/>
            <person name="Hugenholtz P."/>
            <person name="Kyrpides N.C."/>
            <person name="Klenk H.P."/>
        </authorList>
    </citation>
    <scope>NUCLEOTIDE SEQUENCE [LARGE SCALE GENOMIC DNA]</scope>
    <source>
        <strain evidence="6">ATCC 43644 / DSM 9630 / IS1B</strain>
    </source>
</reference>
<feature type="compositionally biased region" description="Polar residues" evidence="3">
    <location>
        <begin position="83"/>
        <end position="99"/>
    </location>
</feature>
<proteinExistence type="inferred from homology"/>
<feature type="compositionally biased region" description="Polar residues" evidence="3">
    <location>
        <begin position="106"/>
        <end position="115"/>
    </location>
</feature>
<comment type="similarity">
    <text evidence="1 2">Belongs to the small heat shock protein (HSP20) family.</text>
</comment>
<accession>E8R0Q7</accession>
<dbReference type="OrthoDB" id="9792695at2"/>
<dbReference type="STRING" id="575540.Isop_0650"/>
<gene>
    <name evidence="5" type="ordered locus">Isop_0650</name>
</gene>
<dbReference type="InterPro" id="IPR008978">
    <property type="entry name" value="HSP20-like_chaperone"/>
</dbReference>
<evidence type="ECO:0000259" key="4">
    <source>
        <dbReference type="PROSITE" id="PS01031"/>
    </source>
</evidence>
<feature type="compositionally biased region" description="Basic and acidic residues" evidence="3">
    <location>
        <begin position="1"/>
        <end position="10"/>
    </location>
</feature>
<keyword evidence="5" id="KW-0346">Stress response</keyword>
<dbReference type="HOGENOM" id="CLU_1243938_0_0_0"/>
<dbReference type="Gene3D" id="2.60.40.790">
    <property type="match status" value="1"/>
</dbReference>
<evidence type="ECO:0000256" key="1">
    <source>
        <dbReference type="PROSITE-ProRule" id="PRU00285"/>
    </source>
</evidence>
<name>E8R0Q7_ISOPI</name>
<keyword evidence="6" id="KW-1185">Reference proteome</keyword>
<protein>
    <submittedName>
        <fullName evidence="5">Heat shock protein Hsp20</fullName>
    </submittedName>
</protein>
<dbReference type="Proteomes" id="UP000008631">
    <property type="component" value="Chromosome"/>
</dbReference>
<dbReference type="KEGG" id="ipa:Isop_0650"/>
<dbReference type="RefSeq" id="WP_013563531.1">
    <property type="nucleotide sequence ID" value="NC_014962.1"/>
</dbReference>
<dbReference type="eggNOG" id="COG0071">
    <property type="taxonomic scope" value="Bacteria"/>
</dbReference>
<dbReference type="CDD" id="cd06464">
    <property type="entry name" value="ACD_sHsps-like"/>
    <property type="match status" value="1"/>
</dbReference>
<evidence type="ECO:0000256" key="3">
    <source>
        <dbReference type="SAM" id="MobiDB-lite"/>
    </source>
</evidence>
<dbReference type="InterPro" id="IPR002068">
    <property type="entry name" value="A-crystallin/Hsp20_dom"/>
</dbReference>
<evidence type="ECO:0000313" key="6">
    <source>
        <dbReference type="Proteomes" id="UP000008631"/>
    </source>
</evidence>
<dbReference type="InterPro" id="IPR031107">
    <property type="entry name" value="Small_HSP"/>
</dbReference>
<dbReference type="SUPFAM" id="SSF49764">
    <property type="entry name" value="HSP20-like chaperones"/>
    <property type="match status" value="1"/>
</dbReference>
<evidence type="ECO:0000256" key="2">
    <source>
        <dbReference type="RuleBase" id="RU003616"/>
    </source>
</evidence>
<feature type="region of interest" description="Disordered" evidence="3">
    <location>
        <begin position="1"/>
        <end position="120"/>
    </location>
</feature>
<reference key="1">
    <citation type="submission" date="2010-11" db="EMBL/GenBank/DDBJ databases">
        <title>The complete sequence of chromosome of Isophaera pallida ATCC 43644.</title>
        <authorList>
            <consortium name="US DOE Joint Genome Institute (JGI-PGF)"/>
            <person name="Lucas S."/>
            <person name="Copeland A."/>
            <person name="Lapidus A."/>
            <person name="Bruce D."/>
            <person name="Goodwin L."/>
            <person name="Pitluck S."/>
            <person name="Kyrpides N."/>
            <person name="Mavromatis K."/>
            <person name="Pagani I."/>
            <person name="Ivanova N."/>
            <person name="Saunders E."/>
            <person name="Brettin T."/>
            <person name="Detter J.C."/>
            <person name="Han C."/>
            <person name="Tapia R."/>
            <person name="Land M."/>
            <person name="Hauser L."/>
            <person name="Markowitz V."/>
            <person name="Cheng J.-F."/>
            <person name="Hugenholtz P."/>
            <person name="Woyke T."/>
            <person name="Wu D."/>
            <person name="Eisen J.A."/>
        </authorList>
    </citation>
    <scope>NUCLEOTIDE SEQUENCE</scope>
    <source>
        <strain>ATCC 43644</strain>
    </source>
</reference>
<dbReference type="InParanoid" id="E8R0Q7"/>
<dbReference type="PROSITE" id="PS01031">
    <property type="entry name" value="SHSP"/>
    <property type="match status" value="1"/>
</dbReference>
<dbReference type="EMBL" id="CP002353">
    <property type="protein sequence ID" value="ADV61242.1"/>
    <property type="molecule type" value="Genomic_DNA"/>
</dbReference>
<feature type="domain" description="SHSP" evidence="4">
    <location>
        <begin position="111"/>
        <end position="222"/>
    </location>
</feature>
<dbReference type="Pfam" id="PF00011">
    <property type="entry name" value="HSP20"/>
    <property type="match status" value="1"/>
</dbReference>
<organism evidence="5 6">
    <name type="scientific">Isosphaera pallida (strain ATCC 43644 / DSM 9630 / IS1B)</name>
    <dbReference type="NCBI Taxonomy" id="575540"/>
    <lineage>
        <taxon>Bacteria</taxon>
        <taxon>Pseudomonadati</taxon>
        <taxon>Planctomycetota</taxon>
        <taxon>Planctomycetia</taxon>
        <taxon>Isosphaerales</taxon>
        <taxon>Isosphaeraceae</taxon>
        <taxon>Isosphaera</taxon>
    </lineage>
</organism>
<dbReference type="PANTHER" id="PTHR11527">
    <property type="entry name" value="HEAT-SHOCK PROTEIN 20 FAMILY MEMBER"/>
    <property type="match status" value="1"/>
</dbReference>